<organism evidence="1 2">
    <name type="scientific">Pseudoloma neurophilia</name>
    <dbReference type="NCBI Taxonomy" id="146866"/>
    <lineage>
        <taxon>Eukaryota</taxon>
        <taxon>Fungi</taxon>
        <taxon>Fungi incertae sedis</taxon>
        <taxon>Microsporidia</taxon>
        <taxon>Pseudoloma</taxon>
    </lineage>
</organism>
<reference evidence="1 2" key="1">
    <citation type="submission" date="2015-07" db="EMBL/GenBank/DDBJ databases">
        <title>The genome of Pseudoloma neurophilia, a relevant intracellular parasite of the zebrafish.</title>
        <authorList>
            <person name="Ndikumana S."/>
            <person name="Pelin A."/>
            <person name="Sanders J."/>
            <person name="Corradi N."/>
        </authorList>
    </citation>
    <scope>NUCLEOTIDE SEQUENCE [LARGE SCALE GENOMIC DNA]</scope>
    <source>
        <strain evidence="1 2">MK1</strain>
    </source>
</reference>
<dbReference type="OrthoDB" id="2190778at2759"/>
<sequence length="482" mass="56418">MRLWTMNGEPFDFDGLTSTLEEMKAFIVDYELTISSQQKLALFYYQKGQIQNCLELLEYCLSINLFSTDNSDQIKLALLAFYLDTDTEREEVMTLLTELENTKFKDELQMLKGYYLFSEKKYDTAAFCLENDVAAKNIIYLVKNQPEKVETTDPLLNGYKNYLLGDLEEAIKYFKIEYEKNPKVLAYLLRLAPETFYLNSKYPIDDWTKNTAEFKLLEISRLRKNERLDALSDYYKINPKIKEEFLYEKAKDLHIKEFYEEALEYYTECTSKLADYQCKRILGIKYPGQADLIELDSIKDESQEGHGGPVEEFLHLKKIRKYIDDSAYYNNRAFNLYFIDNITPQIKNEIKLDLNNNKDFSVESIISYLNKALETANPEQKKVIRYNKSVLETPDYEEIDDDLSDAILNIKNDPKSSLEVLLKYLSGKRGTLNSTVNKTIARGIGICLALKGNKFAEHIFKYLKDHTNLQVFYQQMTQNENK</sequence>
<dbReference type="SUPFAM" id="SSF48452">
    <property type="entry name" value="TPR-like"/>
    <property type="match status" value="1"/>
</dbReference>
<accession>A0A0R0M6J1</accession>
<evidence type="ECO:0000313" key="1">
    <source>
        <dbReference type="EMBL" id="KRH94695.1"/>
    </source>
</evidence>
<dbReference type="Proteomes" id="UP000051530">
    <property type="component" value="Unassembled WGS sequence"/>
</dbReference>
<keyword evidence="2" id="KW-1185">Reference proteome</keyword>
<dbReference type="VEuPathDB" id="MicrosporidiaDB:M153_1640007181"/>
<gene>
    <name evidence="1" type="ORF">M153_1640007181</name>
</gene>
<proteinExistence type="predicted"/>
<dbReference type="AlphaFoldDB" id="A0A0R0M6J1"/>
<dbReference type="EMBL" id="LGUB01000040">
    <property type="protein sequence ID" value="KRH94695.1"/>
    <property type="molecule type" value="Genomic_DNA"/>
</dbReference>
<comment type="caution">
    <text evidence="1">The sequence shown here is derived from an EMBL/GenBank/DDBJ whole genome shotgun (WGS) entry which is preliminary data.</text>
</comment>
<evidence type="ECO:0000313" key="2">
    <source>
        <dbReference type="Proteomes" id="UP000051530"/>
    </source>
</evidence>
<dbReference type="InterPro" id="IPR011990">
    <property type="entry name" value="TPR-like_helical_dom_sf"/>
</dbReference>
<protein>
    <submittedName>
        <fullName evidence="1">Uncharacterized protein</fullName>
    </submittedName>
</protein>
<name>A0A0R0M6J1_9MICR</name>